<dbReference type="Proteomes" id="UP000249616">
    <property type="component" value="Chromosome"/>
</dbReference>
<evidence type="ECO:0000313" key="4">
    <source>
        <dbReference type="Proteomes" id="UP000249616"/>
    </source>
</evidence>
<feature type="domain" description="DUF4328" evidence="2">
    <location>
        <begin position="63"/>
        <end position="217"/>
    </location>
</feature>
<dbReference type="RefSeq" id="WP_112441147.1">
    <property type="nucleotide sequence ID" value="NZ_CBDRHE010000103.1"/>
</dbReference>
<dbReference type="Pfam" id="PF14219">
    <property type="entry name" value="DUF4328"/>
    <property type="match status" value="1"/>
</dbReference>
<keyword evidence="4" id="KW-1185">Reference proteome</keyword>
<keyword evidence="1" id="KW-1133">Transmembrane helix</keyword>
<sequence length="239" mass="26588">MSASSDLRPRPALPNRVPRVPRFLVVSVSALLAAVALSDLFAVYAGVRTYTLINGEERFAFASQRELESADTLYETAGTFQVSTYFACSIVFIIWFHWVRRDAGVLGPDKFRNGPGWAIGSWFIPLAQFWMPYRIAVDMWGASTRLPSDGETQKVSLWPVNLWWGLFISSVLFNRYTGQRYAKAETLEEIRDAVLQVIVADSLDILAAAAAVHFAVRLTGMQRLKATEGPYASALGKSE</sequence>
<feature type="transmembrane region" description="Helical" evidence="1">
    <location>
        <begin position="117"/>
        <end position="135"/>
    </location>
</feature>
<dbReference type="InterPro" id="IPR025565">
    <property type="entry name" value="DUF4328"/>
</dbReference>
<gene>
    <name evidence="3" type="ORF">DN051_37140</name>
</gene>
<accession>A0A2Z4J8X9</accession>
<reference evidence="3 4" key="1">
    <citation type="journal article" date="2019" name="Int. J. Syst. Evol. Microbiol.">
        <title>Streptomyces cadmiisoli sp. nov., a novel actinomycete isolated from cadmium-contaminated soil.</title>
        <authorList>
            <person name="Li K."/>
            <person name="Tang X."/>
            <person name="Zhao J."/>
            <person name="Guo Y."/>
            <person name="Tang Y."/>
            <person name="Gao J."/>
        </authorList>
    </citation>
    <scope>NUCLEOTIDE SEQUENCE [LARGE SCALE GENOMIC DNA]</scope>
    <source>
        <strain evidence="3 4">ZFG47</strain>
    </source>
</reference>
<keyword evidence="1" id="KW-0812">Transmembrane</keyword>
<feature type="transmembrane region" description="Helical" evidence="1">
    <location>
        <begin position="155"/>
        <end position="173"/>
    </location>
</feature>
<dbReference type="EMBL" id="CP030073">
    <property type="protein sequence ID" value="AWW41595.1"/>
    <property type="molecule type" value="Genomic_DNA"/>
</dbReference>
<feature type="transmembrane region" description="Helical" evidence="1">
    <location>
        <begin position="23"/>
        <end position="47"/>
    </location>
</feature>
<keyword evidence="1" id="KW-0472">Membrane</keyword>
<evidence type="ECO:0000256" key="1">
    <source>
        <dbReference type="SAM" id="Phobius"/>
    </source>
</evidence>
<dbReference type="KEGG" id="scad:DN051_37140"/>
<feature type="transmembrane region" description="Helical" evidence="1">
    <location>
        <begin position="77"/>
        <end position="96"/>
    </location>
</feature>
<evidence type="ECO:0000259" key="2">
    <source>
        <dbReference type="Pfam" id="PF14219"/>
    </source>
</evidence>
<evidence type="ECO:0000313" key="3">
    <source>
        <dbReference type="EMBL" id="AWW41595.1"/>
    </source>
</evidence>
<proteinExistence type="predicted"/>
<name>A0A2Z4J8X9_9ACTN</name>
<protein>
    <submittedName>
        <fullName evidence="3">DUF4328 domain-containing protein</fullName>
    </submittedName>
</protein>
<organism evidence="3 4">
    <name type="scientific">Streptomyces cadmiisoli</name>
    <dbReference type="NCBI Taxonomy" id="2184053"/>
    <lineage>
        <taxon>Bacteria</taxon>
        <taxon>Bacillati</taxon>
        <taxon>Actinomycetota</taxon>
        <taxon>Actinomycetes</taxon>
        <taxon>Kitasatosporales</taxon>
        <taxon>Streptomycetaceae</taxon>
        <taxon>Streptomyces</taxon>
        <taxon>Streptomyces aurantiacus group</taxon>
    </lineage>
</organism>
<dbReference type="AlphaFoldDB" id="A0A2Z4J8X9"/>